<keyword evidence="6 7" id="KW-0472">Membrane</keyword>
<keyword evidence="5 7" id="KW-1133">Transmembrane helix</keyword>
<proteinExistence type="inferred from homology"/>
<evidence type="ECO:0000256" key="1">
    <source>
        <dbReference type="ARBA" id="ARBA00004651"/>
    </source>
</evidence>
<accession>W0FJ60</accession>
<dbReference type="Pfam" id="PF04226">
    <property type="entry name" value="Transgly_assoc"/>
    <property type="match status" value="1"/>
</dbReference>
<feature type="transmembrane region" description="Helical" evidence="7">
    <location>
        <begin position="6"/>
        <end position="23"/>
    </location>
</feature>
<evidence type="ECO:0000313" key="8">
    <source>
        <dbReference type="EMBL" id="AHF24891.1"/>
    </source>
</evidence>
<evidence type="ECO:0000256" key="6">
    <source>
        <dbReference type="ARBA" id="ARBA00023136"/>
    </source>
</evidence>
<evidence type="ECO:0000256" key="4">
    <source>
        <dbReference type="ARBA" id="ARBA00022692"/>
    </source>
</evidence>
<dbReference type="InterPro" id="IPR007341">
    <property type="entry name" value="Transgly_assoc"/>
</dbReference>
<feature type="transmembrane region" description="Helical" evidence="7">
    <location>
        <begin position="57"/>
        <end position="76"/>
    </location>
</feature>
<dbReference type="EMBL" id="KC246809">
    <property type="protein sequence ID" value="AHF24891.1"/>
    <property type="molecule type" value="Genomic_DNA"/>
</dbReference>
<name>W0FJ60_9BACT</name>
<dbReference type="GO" id="GO:0005886">
    <property type="term" value="C:plasma membrane"/>
    <property type="evidence" value="ECO:0007669"/>
    <property type="project" value="UniProtKB-SubCell"/>
</dbReference>
<evidence type="ECO:0000256" key="3">
    <source>
        <dbReference type="ARBA" id="ARBA00022475"/>
    </source>
</evidence>
<evidence type="ECO:0000256" key="7">
    <source>
        <dbReference type="SAM" id="Phobius"/>
    </source>
</evidence>
<evidence type="ECO:0000256" key="2">
    <source>
        <dbReference type="ARBA" id="ARBA00011006"/>
    </source>
</evidence>
<dbReference type="PANTHER" id="PTHR33884:SF3">
    <property type="entry name" value="UPF0410 PROTEIN YMGE"/>
    <property type="match status" value="1"/>
</dbReference>
<dbReference type="PANTHER" id="PTHR33884">
    <property type="entry name" value="UPF0410 PROTEIN YMGE"/>
    <property type="match status" value="1"/>
</dbReference>
<keyword evidence="4 7" id="KW-0812">Transmembrane</keyword>
<reference evidence="8" key="1">
    <citation type="journal article" date="2013" name="PLoS ONE">
        <title>Metagenomic insights into the carbohydrate-active enzymes carried by the microorganisms adhering to solid digesta in the rumen of cows.</title>
        <authorList>
            <person name="Wang L."/>
            <person name="Hatem A."/>
            <person name="Catalyurek U.V."/>
            <person name="Morrison M."/>
            <person name="Yu Z."/>
        </authorList>
    </citation>
    <scope>NUCLEOTIDE SEQUENCE</scope>
</reference>
<protein>
    <recommendedName>
        <fullName evidence="9">GlsB/YeaQ/YmgE family stress response membrane protein</fullName>
    </recommendedName>
</protein>
<sequence>MLIYWIIKIALWALAGLIASKLMKGEPSGLLGNIILGLIGGVVGSFLFSLLRLGTSGIVWEIIVSVIGACAVIWLARKLNIGKFFSK</sequence>
<evidence type="ECO:0000256" key="5">
    <source>
        <dbReference type="ARBA" id="ARBA00022989"/>
    </source>
</evidence>
<evidence type="ECO:0008006" key="9">
    <source>
        <dbReference type="Google" id="ProtNLM"/>
    </source>
</evidence>
<comment type="similarity">
    <text evidence="2">Belongs to the UPF0410 family.</text>
</comment>
<keyword evidence="3" id="KW-1003">Cell membrane</keyword>
<dbReference type="AlphaFoldDB" id="W0FJ60"/>
<feature type="transmembrane region" description="Helical" evidence="7">
    <location>
        <begin position="30"/>
        <end position="51"/>
    </location>
</feature>
<comment type="subcellular location">
    <subcellularLocation>
        <location evidence="1">Cell membrane</location>
        <topology evidence="1">Multi-pass membrane protein</topology>
    </subcellularLocation>
</comment>
<organism evidence="8">
    <name type="scientific">uncultured bacterium Contig21</name>
    <dbReference type="NCBI Taxonomy" id="1393535"/>
    <lineage>
        <taxon>Bacteria</taxon>
        <taxon>environmental samples</taxon>
    </lineage>
</organism>